<proteinExistence type="predicted"/>
<dbReference type="STRING" id="1182544.W9WH45"/>
<comment type="caution">
    <text evidence="1">The sequence shown here is derived from an EMBL/GenBank/DDBJ whole genome shotgun (WGS) entry which is preliminary data.</text>
</comment>
<sequence length="222" mass="25038">MFIIYNDLDDLRDARKRSQINAFVNRSRRANKVKTTQQQARAVQWQSRLPVKIESELSTPGTDLVDIRQPRISKEVILALLKRRRLPRLALQHGPGGFRTDPFASLPIPQTEQVEWAFDFFTQSFSAMNASLYTDDAGNWLLKTLFPMALQSDMLFEALILSMARYSHPASKDALIPGGAHFAHLRSSVLSKLHRTLSMDTKISTSDTTIHTVICLIATDVG</sequence>
<evidence type="ECO:0000313" key="2">
    <source>
        <dbReference type="Proteomes" id="UP000019473"/>
    </source>
</evidence>
<organism evidence="1 2">
    <name type="scientific">Cladophialophora yegresii CBS 114405</name>
    <dbReference type="NCBI Taxonomy" id="1182544"/>
    <lineage>
        <taxon>Eukaryota</taxon>
        <taxon>Fungi</taxon>
        <taxon>Dikarya</taxon>
        <taxon>Ascomycota</taxon>
        <taxon>Pezizomycotina</taxon>
        <taxon>Eurotiomycetes</taxon>
        <taxon>Chaetothyriomycetidae</taxon>
        <taxon>Chaetothyriales</taxon>
        <taxon>Herpotrichiellaceae</taxon>
        <taxon>Cladophialophora</taxon>
    </lineage>
</organism>
<dbReference type="GeneID" id="19174863"/>
<name>W9WH45_9EURO</name>
<accession>W9WH45</accession>
<reference evidence="1 2" key="1">
    <citation type="submission" date="2013-03" db="EMBL/GenBank/DDBJ databases">
        <title>The Genome Sequence of Cladophialophora yegresii CBS 114405.</title>
        <authorList>
            <consortium name="The Broad Institute Genomics Platform"/>
            <person name="Cuomo C."/>
            <person name="de Hoog S."/>
            <person name="Gorbushina A."/>
            <person name="Walker B."/>
            <person name="Young S.K."/>
            <person name="Zeng Q."/>
            <person name="Gargeya S."/>
            <person name="Fitzgerald M."/>
            <person name="Haas B."/>
            <person name="Abouelleil A."/>
            <person name="Allen A.W."/>
            <person name="Alvarado L."/>
            <person name="Arachchi H.M."/>
            <person name="Berlin A.M."/>
            <person name="Chapman S.B."/>
            <person name="Gainer-Dewar J."/>
            <person name="Goldberg J."/>
            <person name="Griggs A."/>
            <person name="Gujja S."/>
            <person name="Hansen M."/>
            <person name="Howarth C."/>
            <person name="Imamovic A."/>
            <person name="Ireland A."/>
            <person name="Larimer J."/>
            <person name="McCowan C."/>
            <person name="Murphy C."/>
            <person name="Pearson M."/>
            <person name="Poon T.W."/>
            <person name="Priest M."/>
            <person name="Roberts A."/>
            <person name="Saif S."/>
            <person name="Shea T."/>
            <person name="Sisk P."/>
            <person name="Sykes S."/>
            <person name="Wortman J."/>
            <person name="Nusbaum C."/>
            <person name="Birren B."/>
        </authorList>
    </citation>
    <scope>NUCLEOTIDE SEQUENCE [LARGE SCALE GENOMIC DNA]</scope>
    <source>
        <strain evidence="1 2">CBS 114405</strain>
    </source>
</reference>
<dbReference type="HOGENOM" id="CLU_1245240_0_0_1"/>
<keyword evidence="2" id="KW-1185">Reference proteome</keyword>
<dbReference type="OrthoDB" id="4158087at2759"/>
<dbReference type="RefSeq" id="XP_007752478.1">
    <property type="nucleotide sequence ID" value="XM_007754288.1"/>
</dbReference>
<dbReference type="EMBL" id="AMGW01000001">
    <property type="protein sequence ID" value="EXJ63911.1"/>
    <property type="molecule type" value="Genomic_DNA"/>
</dbReference>
<gene>
    <name evidence="1" type="ORF">A1O7_00246</name>
</gene>
<dbReference type="VEuPathDB" id="FungiDB:A1O7_00246"/>
<dbReference type="Proteomes" id="UP000019473">
    <property type="component" value="Unassembled WGS sequence"/>
</dbReference>
<evidence type="ECO:0000313" key="1">
    <source>
        <dbReference type="EMBL" id="EXJ63911.1"/>
    </source>
</evidence>
<dbReference type="AlphaFoldDB" id="W9WH45"/>
<protein>
    <submittedName>
        <fullName evidence="1">Uncharacterized protein</fullName>
    </submittedName>
</protein>